<name>A0A6S6YVA2_9BURK</name>
<dbReference type="RefSeq" id="WP_175174863.1">
    <property type="nucleotide sequence ID" value="NZ_CADIJX010000003.1"/>
</dbReference>
<protein>
    <recommendedName>
        <fullName evidence="1">HTH marR-type domain-containing protein</fullName>
    </recommendedName>
</protein>
<evidence type="ECO:0000313" key="3">
    <source>
        <dbReference type="Proteomes" id="UP000494108"/>
    </source>
</evidence>
<dbReference type="PROSITE" id="PS50995">
    <property type="entry name" value="HTH_MARR_2"/>
    <property type="match status" value="1"/>
</dbReference>
<feature type="domain" description="HTH marR-type" evidence="1">
    <location>
        <begin position="13"/>
        <end position="146"/>
    </location>
</feature>
<dbReference type="SMART" id="SM00347">
    <property type="entry name" value="HTH_MARR"/>
    <property type="match status" value="1"/>
</dbReference>
<dbReference type="Pfam" id="PF12802">
    <property type="entry name" value="MarR_2"/>
    <property type="match status" value="1"/>
</dbReference>
<proteinExistence type="predicted"/>
<dbReference type="AlphaFoldDB" id="A0A6S6YVA2"/>
<dbReference type="InterPro" id="IPR000835">
    <property type="entry name" value="HTH_MarR-typ"/>
</dbReference>
<dbReference type="PANTHER" id="PTHR33164:SF43">
    <property type="entry name" value="HTH-TYPE TRANSCRIPTIONAL REPRESSOR YETL"/>
    <property type="match status" value="1"/>
</dbReference>
<evidence type="ECO:0000313" key="2">
    <source>
        <dbReference type="EMBL" id="CAB3647317.1"/>
    </source>
</evidence>
<organism evidence="2 3">
    <name type="scientific">Achromobacter pestifer</name>
    <dbReference type="NCBI Taxonomy" id="1353889"/>
    <lineage>
        <taxon>Bacteria</taxon>
        <taxon>Pseudomonadati</taxon>
        <taxon>Pseudomonadota</taxon>
        <taxon>Betaproteobacteria</taxon>
        <taxon>Burkholderiales</taxon>
        <taxon>Alcaligenaceae</taxon>
        <taxon>Achromobacter</taxon>
    </lineage>
</organism>
<dbReference type="Proteomes" id="UP000494108">
    <property type="component" value="Unassembled WGS sequence"/>
</dbReference>
<dbReference type="GO" id="GO:0003700">
    <property type="term" value="F:DNA-binding transcription factor activity"/>
    <property type="evidence" value="ECO:0007669"/>
    <property type="project" value="InterPro"/>
</dbReference>
<dbReference type="PANTHER" id="PTHR33164">
    <property type="entry name" value="TRANSCRIPTIONAL REGULATOR, MARR FAMILY"/>
    <property type="match status" value="1"/>
</dbReference>
<dbReference type="Gene3D" id="1.10.10.10">
    <property type="entry name" value="Winged helix-like DNA-binding domain superfamily/Winged helix DNA-binding domain"/>
    <property type="match status" value="1"/>
</dbReference>
<dbReference type="InterPro" id="IPR039422">
    <property type="entry name" value="MarR/SlyA-like"/>
</dbReference>
<accession>A0A6S6YVA2</accession>
<dbReference type="EMBL" id="CADIJX010000003">
    <property type="protein sequence ID" value="CAB3647317.1"/>
    <property type="molecule type" value="Genomic_DNA"/>
</dbReference>
<dbReference type="InterPro" id="IPR036388">
    <property type="entry name" value="WH-like_DNA-bd_sf"/>
</dbReference>
<dbReference type="GO" id="GO:0006950">
    <property type="term" value="P:response to stress"/>
    <property type="evidence" value="ECO:0007669"/>
    <property type="project" value="TreeGrafter"/>
</dbReference>
<gene>
    <name evidence="2" type="ORF">LMG3431_02558</name>
</gene>
<reference evidence="2 3" key="1">
    <citation type="submission" date="2020-04" db="EMBL/GenBank/DDBJ databases">
        <authorList>
            <person name="De Canck E."/>
        </authorList>
    </citation>
    <scope>NUCLEOTIDE SEQUENCE [LARGE SCALE GENOMIC DNA]</scope>
    <source>
        <strain evidence="2 3">LMG 3431</strain>
    </source>
</reference>
<evidence type="ECO:0000259" key="1">
    <source>
        <dbReference type="PROSITE" id="PS50995"/>
    </source>
</evidence>
<keyword evidence="3" id="KW-1185">Reference proteome</keyword>
<dbReference type="InterPro" id="IPR036390">
    <property type="entry name" value="WH_DNA-bd_sf"/>
</dbReference>
<dbReference type="SUPFAM" id="SSF46785">
    <property type="entry name" value="Winged helix' DNA-binding domain"/>
    <property type="match status" value="1"/>
</dbReference>
<sequence>MSPPRPSGNESFDNSLSYTVLRLAHVMQRRVEEELRASAGITASQFRALQNIDAEPGIGSAALGRALLITPQSAGKLVEGLARLGHVRRDETAKPGTLMAATLTPSGEYVLQQASEIAKKVHIEDEAGLSASEAQAVNQALRRLLERLTREA</sequence>